<dbReference type="Pfam" id="PF14900">
    <property type="entry name" value="DUF4493"/>
    <property type="match status" value="1"/>
</dbReference>
<dbReference type="RefSeq" id="WP_025075172.1">
    <property type="nucleotide sequence ID" value="NZ_FQVD01000022.1"/>
</dbReference>
<protein>
    <recommendedName>
        <fullName evidence="2">Putative carbohydrate metabolism domain-containing protein</fullName>
    </recommendedName>
</protein>
<reference evidence="3 4" key="1">
    <citation type="submission" date="2016-11" db="EMBL/GenBank/DDBJ databases">
        <authorList>
            <person name="Jaros S."/>
            <person name="Januszkiewicz K."/>
            <person name="Wedrychowicz H."/>
        </authorList>
    </citation>
    <scope>NUCLEOTIDE SEQUENCE [LARGE SCALE GENOMIC DNA]</scope>
    <source>
        <strain evidence="3 4">DSM 26883</strain>
    </source>
</reference>
<dbReference type="EMBL" id="FQVD01000022">
    <property type="protein sequence ID" value="SHF49109.1"/>
    <property type="molecule type" value="Genomic_DNA"/>
</dbReference>
<dbReference type="Gene3D" id="2.60.120.890">
    <property type="entry name" value="BT2081, beta-jelly-roll domain"/>
    <property type="match status" value="1"/>
</dbReference>
<feature type="domain" description="Putative carbohydrate metabolism" evidence="2">
    <location>
        <begin position="342"/>
        <end position="552"/>
    </location>
</feature>
<dbReference type="Pfam" id="PF13201">
    <property type="entry name" value="PCMD"/>
    <property type="match status" value="1"/>
</dbReference>
<feature type="signal peptide" evidence="1">
    <location>
        <begin position="1"/>
        <end position="21"/>
    </location>
</feature>
<dbReference type="AlphaFoldDB" id="A0A1M5C300"/>
<evidence type="ECO:0000313" key="4">
    <source>
        <dbReference type="Proteomes" id="UP000184436"/>
    </source>
</evidence>
<feature type="chain" id="PRO_5030031316" description="Putative carbohydrate metabolism domain-containing protein" evidence="1">
    <location>
        <begin position="22"/>
        <end position="556"/>
    </location>
</feature>
<dbReference type="STRING" id="871325.SAMN05444349_12215"/>
<dbReference type="InterPro" id="IPR027840">
    <property type="entry name" value="DUF4493"/>
</dbReference>
<gene>
    <name evidence="3" type="ORF">SAMN05444349_12215</name>
</gene>
<evidence type="ECO:0000259" key="2">
    <source>
        <dbReference type="Pfam" id="PF13201"/>
    </source>
</evidence>
<accession>A0A1M5C300</accession>
<dbReference type="InterPro" id="IPR025112">
    <property type="entry name" value="PCMD"/>
</dbReference>
<dbReference type="PROSITE" id="PS51257">
    <property type="entry name" value="PROKAR_LIPOPROTEIN"/>
    <property type="match status" value="1"/>
</dbReference>
<organism evidence="3 4">
    <name type="scientific">Bacteroides faecichinchillae</name>
    <dbReference type="NCBI Taxonomy" id="871325"/>
    <lineage>
        <taxon>Bacteria</taxon>
        <taxon>Pseudomonadati</taxon>
        <taxon>Bacteroidota</taxon>
        <taxon>Bacteroidia</taxon>
        <taxon>Bacteroidales</taxon>
        <taxon>Bacteroidaceae</taxon>
        <taxon>Bacteroides</taxon>
    </lineage>
</organism>
<dbReference type="InterPro" id="IPR038653">
    <property type="entry name" value="Put_CMD_sf"/>
</dbReference>
<keyword evidence="1" id="KW-0732">Signal</keyword>
<dbReference type="OrthoDB" id="1004098at2"/>
<evidence type="ECO:0000313" key="3">
    <source>
        <dbReference type="EMBL" id="SHF49109.1"/>
    </source>
</evidence>
<sequence>MRRFIFSTFTLCLLAIMIACQDETSLSDGYGYLQVSSVGLDKNVIPQARAVEKMGLDILQEGTVVKHVDDWTLLQSESLLLPVGNYFLRAYSMDKDSTQQGFEVAPYYLGETLVKIEKDISRSVEIVCSMVQSMVAVSYSQNFKNAFSSYDCVVSNEYGSIDFTSQETRPAYCRTGKSLNAVLKVINTDGNSFTFNKVITEKAEKRYYYKVKYDVTNEGNGSFNFTVDETTHEYEVNITVPMTSDADPNLKVTGSNAFGKFAYMYGASTLTGETEPIVFQYKKSSEGVWKSVSTTVENGVYSAKTEELEFGTSYVYRLACGTKVGATDMFTTEVYQEIPNLNFDTWSQSGKNYFANADASDSYWATGNTGVTSFLAGSKDPITVFVEGDDAYSGKAAKLRTITGVTLVKSAAGNLFIGSYKTNMSNPSASVTFGRPYTGARPVSLSGYYKYSPQPINEGSKPGTLTTDECNIYVKLWDASGNQIGFGEFVGTETVTSYTRFSFDITYTDMTAKPATITIVATSSHYGGDFSGSAVVGQVGNGSTLWIDEFELSYYK</sequence>
<keyword evidence="4" id="KW-1185">Reference proteome</keyword>
<proteinExistence type="predicted"/>
<evidence type="ECO:0000256" key="1">
    <source>
        <dbReference type="SAM" id="SignalP"/>
    </source>
</evidence>
<name>A0A1M5C300_9BACE</name>
<dbReference type="Proteomes" id="UP000184436">
    <property type="component" value="Unassembled WGS sequence"/>
</dbReference>